<dbReference type="EMBL" id="SDRB02002171">
    <property type="protein sequence ID" value="THG20009.1"/>
    <property type="molecule type" value="Genomic_DNA"/>
</dbReference>
<keyword evidence="4" id="KW-0539">Nucleus</keyword>
<keyword evidence="2" id="KW-0238">DNA-binding</keyword>
<keyword evidence="7" id="KW-1185">Reference proteome</keyword>
<dbReference type="PANTHER" id="PTHR31744">
    <property type="entry name" value="PROTEIN CUP-SHAPED COTYLEDON 2-RELATED"/>
    <property type="match status" value="1"/>
</dbReference>
<evidence type="ECO:0000256" key="2">
    <source>
        <dbReference type="ARBA" id="ARBA00023125"/>
    </source>
</evidence>
<evidence type="ECO:0000313" key="6">
    <source>
        <dbReference type="EMBL" id="THG20009.1"/>
    </source>
</evidence>
<keyword evidence="1" id="KW-0805">Transcription regulation</keyword>
<feature type="domain" description="NAC" evidence="5">
    <location>
        <begin position="14"/>
        <end position="173"/>
    </location>
</feature>
<dbReference type="Pfam" id="PF02365">
    <property type="entry name" value="NAM"/>
    <property type="match status" value="1"/>
</dbReference>
<protein>
    <recommendedName>
        <fullName evidence="5">NAC domain-containing protein</fullName>
    </recommendedName>
</protein>
<proteinExistence type="predicted"/>
<accession>A0A4S4ET30</accession>
<dbReference type="PANTHER" id="PTHR31744:SF93">
    <property type="entry name" value="NAC DOMAIN-CONTAINING PROTEIN"/>
    <property type="match status" value="1"/>
</dbReference>
<sequence>MNKLNIVENGGIKLPPGFRFQPTDEEIVFHYLTSKNLSCPLPASPVSEITVCNYDPWDLPGEAEQERYFFTKKEAKYQNGNRTNRSTSCGYWKATGSDKKITCSTRKHVMGMKKTLVFYTGKSPNGSRTDWIMHEYSLVNLGTTNCNDQQPKNSTQSTVVQRENWVLCRIFVKKRSTKGNDEIVVKAPTENRVENQEVVQPRLLHYDFMMRNLNHVAPTSSCSSSSSTCDSRILTEEVTSIGFDHHQQTSNNGQWY</sequence>
<organism evidence="6 7">
    <name type="scientific">Camellia sinensis var. sinensis</name>
    <name type="common">China tea</name>
    <dbReference type="NCBI Taxonomy" id="542762"/>
    <lineage>
        <taxon>Eukaryota</taxon>
        <taxon>Viridiplantae</taxon>
        <taxon>Streptophyta</taxon>
        <taxon>Embryophyta</taxon>
        <taxon>Tracheophyta</taxon>
        <taxon>Spermatophyta</taxon>
        <taxon>Magnoliopsida</taxon>
        <taxon>eudicotyledons</taxon>
        <taxon>Gunneridae</taxon>
        <taxon>Pentapetalae</taxon>
        <taxon>asterids</taxon>
        <taxon>Ericales</taxon>
        <taxon>Theaceae</taxon>
        <taxon>Camellia</taxon>
    </lineage>
</organism>
<dbReference type="AlphaFoldDB" id="A0A4S4ET30"/>
<evidence type="ECO:0000256" key="4">
    <source>
        <dbReference type="ARBA" id="ARBA00023242"/>
    </source>
</evidence>
<dbReference type="Proteomes" id="UP000306102">
    <property type="component" value="Unassembled WGS sequence"/>
</dbReference>
<dbReference type="GO" id="GO:0006355">
    <property type="term" value="P:regulation of DNA-templated transcription"/>
    <property type="evidence" value="ECO:0007669"/>
    <property type="project" value="InterPro"/>
</dbReference>
<evidence type="ECO:0000313" key="7">
    <source>
        <dbReference type="Proteomes" id="UP000306102"/>
    </source>
</evidence>
<dbReference type="SUPFAM" id="SSF101941">
    <property type="entry name" value="NAC domain"/>
    <property type="match status" value="1"/>
</dbReference>
<reference evidence="6 7" key="1">
    <citation type="journal article" date="2018" name="Proc. Natl. Acad. Sci. U.S.A.">
        <title>Draft genome sequence of Camellia sinensis var. sinensis provides insights into the evolution of the tea genome and tea quality.</title>
        <authorList>
            <person name="Wei C."/>
            <person name="Yang H."/>
            <person name="Wang S."/>
            <person name="Zhao J."/>
            <person name="Liu C."/>
            <person name="Gao L."/>
            <person name="Xia E."/>
            <person name="Lu Y."/>
            <person name="Tai Y."/>
            <person name="She G."/>
            <person name="Sun J."/>
            <person name="Cao H."/>
            <person name="Tong W."/>
            <person name="Gao Q."/>
            <person name="Li Y."/>
            <person name="Deng W."/>
            <person name="Jiang X."/>
            <person name="Wang W."/>
            <person name="Chen Q."/>
            <person name="Zhang S."/>
            <person name="Li H."/>
            <person name="Wu J."/>
            <person name="Wang P."/>
            <person name="Li P."/>
            <person name="Shi C."/>
            <person name="Zheng F."/>
            <person name="Jian J."/>
            <person name="Huang B."/>
            <person name="Shan D."/>
            <person name="Shi M."/>
            <person name="Fang C."/>
            <person name="Yue Y."/>
            <person name="Li F."/>
            <person name="Li D."/>
            <person name="Wei S."/>
            <person name="Han B."/>
            <person name="Jiang C."/>
            <person name="Yin Y."/>
            <person name="Xia T."/>
            <person name="Zhang Z."/>
            <person name="Bennetzen J.L."/>
            <person name="Zhao S."/>
            <person name="Wan X."/>
        </authorList>
    </citation>
    <scope>NUCLEOTIDE SEQUENCE [LARGE SCALE GENOMIC DNA]</scope>
    <source>
        <strain evidence="7">cv. Shuchazao</strain>
        <tissue evidence="6">Leaf</tissue>
    </source>
</reference>
<dbReference type="InterPro" id="IPR003441">
    <property type="entry name" value="NAC-dom"/>
</dbReference>
<dbReference type="PROSITE" id="PS51005">
    <property type="entry name" value="NAC"/>
    <property type="match status" value="1"/>
</dbReference>
<dbReference type="GO" id="GO:0003677">
    <property type="term" value="F:DNA binding"/>
    <property type="evidence" value="ECO:0007669"/>
    <property type="project" value="UniProtKB-KW"/>
</dbReference>
<comment type="caution">
    <text evidence="6">The sequence shown here is derived from an EMBL/GenBank/DDBJ whole genome shotgun (WGS) entry which is preliminary data.</text>
</comment>
<dbReference type="InterPro" id="IPR036093">
    <property type="entry name" value="NAC_dom_sf"/>
</dbReference>
<gene>
    <name evidence="6" type="ORF">TEA_008543</name>
</gene>
<name>A0A4S4ET30_CAMSN</name>
<evidence type="ECO:0000256" key="1">
    <source>
        <dbReference type="ARBA" id="ARBA00023015"/>
    </source>
</evidence>
<evidence type="ECO:0000256" key="3">
    <source>
        <dbReference type="ARBA" id="ARBA00023163"/>
    </source>
</evidence>
<dbReference type="Gene3D" id="2.170.150.80">
    <property type="entry name" value="NAC domain"/>
    <property type="match status" value="1"/>
</dbReference>
<keyword evidence="3" id="KW-0804">Transcription</keyword>
<evidence type="ECO:0000259" key="5">
    <source>
        <dbReference type="PROSITE" id="PS51005"/>
    </source>
</evidence>